<dbReference type="SMART" id="SM00369">
    <property type="entry name" value="LRR_TYP"/>
    <property type="match status" value="2"/>
</dbReference>
<keyword evidence="2" id="KW-0677">Repeat</keyword>
<evidence type="ECO:0000256" key="2">
    <source>
        <dbReference type="ARBA" id="ARBA00022737"/>
    </source>
</evidence>
<sequence>MIALLSLKSVRVLDLSHNQLQNISFGYGRLDLTTLNLAHNAIKYLPDLSSLQSLRVIDLSNNQIHTVIPNFLPANVESFRLTANNITHLTQWPTLTKLQGCNDATTMMGSVVGVSIKFDQLHRHPHQHRRLHRSHGLLHPHGHHSRREKFFHNYGRSSFPPAGGIFMRDRNKCYLIEGSELDVSFNPLRCDCPLWEFVEWAKNLALFQDDILPCQRPKTLRQSVIFTDQMICGPEINSAQIIERTTISFDVVVLKEFHVSGAHQSRGRARKTTLEWNSRLPHIMDDYPTKLSNSNGDPVVKCNNLEHYHHLPANNYLNGLTESEYSCSEKRKSNQLSYYLDDNQRRITLWRHRIAAMRAPLAQFDNETNIMTVLHTPV</sequence>
<keyword evidence="4" id="KW-1185">Reference proteome</keyword>
<evidence type="ECO:0000313" key="4">
    <source>
        <dbReference type="Proteomes" id="UP000053766"/>
    </source>
</evidence>
<protein>
    <submittedName>
        <fullName evidence="3">Leucine Rich repeat-containing domain protein</fullName>
    </submittedName>
</protein>
<dbReference type="PANTHER" id="PTHR24366">
    <property type="entry name" value="IG(IMMUNOGLOBULIN) AND LRR(LEUCINE RICH REPEAT) DOMAINS"/>
    <property type="match status" value="1"/>
</dbReference>
<dbReference type="InterPro" id="IPR001611">
    <property type="entry name" value="Leu-rich_rpt"/>
</dbReference>
<dbReference type="Gene3D" id="3.80.10.10">
    <property type="entry name" value="Ribonuclease Inhibitor"/>
    <property type="match status" value="2"/>
</dbReference>
<proteinExistence type="predicted"/>
<name>A0A0D8XRK3_DICVI</name>
<dbReference type="SUPFAM" id="SSF52058">
    <property type="entry name" value="L domain-like"/>
    <property type="match status" value="1"/>
</dbReference>
<reference evidence="4" key="2">
    <citation type="journal article" date="2016" name="Sci. Rep.">
        <title>Dictyocaulus viviparus genome, variome and transcriptome elucidate lungworm biology and support future intervention.</title>
        <authorList>
            <person name="McNulty S.N."/>
            <person name="Strube C."/>
            <person name="Rosa B.A."/>
            <person name="Martin J.C."/>
            <person name="Tyagi R."/>
            <person name="Choi Y.J."/>
            <person name="Wang Q."/>
            <person name="Hallsworth Pepin K."/>
            <person name="Zhang X."/>
            <person name="Ozersky P."/>
            <person name="Wilson R.K."/>
            <person name="Sternberg P.W."/>
            <person name="Gasser R.B."/>
            <person name="Mitreva M."/>
        </authorList>
    </citation>
    <scope>NUCLEOTIDE SEQUENCE [LARGE SCALE GENOMIC DNA]</scope>
    <source>
        <strain evidence="4">HannoverDv2000</strain>
    </source>
</reference>
<dbReference type="Pfam" id="PF13516">
    <property type="entry name" value="LRR_6"/>
    <property type="match status" value="1"/>
</dbReference>
<evidence type="ECO:0000256" key="1">
    <source>
        <dbReference type="ARBA" id="ARBA00022614"/>
    </source>
</evidence>
<dbReference type="EMBL" id="KN716318">
    <property type="protein sequence ID" value="KJH47155.1"/>
    <property type="molecule type" value="Genomic_DNA"/>
</dbReference>
<dbReference type="OrthoDB" id="2151624at2759"/>
<dbReference type="Proteomes" id="UP000053766">
    <property type="component" value="Unassembled WGS sequence"/>
</dbReference>
<dbReference type="InterPro" id="IPR025875">
    <property type="entry name" value="Leu-rich_rpt_4"/>
</dbReference>
<dbReference type="PRINTS" id="PR00019">
    <property type="entry name" value="LEURICHRPT"/>
</dbReference>
<dbReference type="PROSITE" id="PS51450">
    <property type="entry name" value="LRR"/>
    <property type="match status" value="2"/>
</dbReference>
<dbReference type="Pfam" id="PF12799">
    <property type="entry name" value="LRR_4"/>
    <property type="match status" value="1"/>
</dbReference>
<reference evidence="3 4" key="1">
    <citation type="submission" date="2013-11" db="EMBL/GenBank/DDBJ databases">
        <title>Draft genome of the bovine lungworm Dictyocaulus viviparus.</title>
        <authorList>
            <person name="Mitreva M."/>
        </authorList>
    </citation>
    <scope>NUCLEOTIDE SEQUENCE [LARGE SCALE GENOMIC DNA]</scope>
    <source>
        <strain evidence="3 4">HannoverDv2000</strain>
    </source>
</reference>
<evidence type="ECO:0000313" key="3">
    <source>
        <dbReference type="EMBL" id="KJH47155.1"/>
    </source>
</evidence>
<gene>
    <name evidence="3" type="ORF">DICVIV_06743</name>
</gene>
<keyword evidence="1" id="KW-0433">Leucine-rich repeat</keyword>
<dbReference type="InterPro" id="IPR003591">
    <property type="entry name" value="Leu-rich_rpt_typical-subtyp"/>
</dbReference>
<dbReference type="STRING" id="29172.A0A0D8XRK3"/>
<dbReference type="AlphaFoldDB" id="A0A0D8XRK3"/>
<organism evidence="3 4">
    <name type="scientific">Dictyocaulus viviparus</name>
    <name type="common">Bovine lungworm</name>
    <dbReference type="NCBI Taxonomy" id="29172"/>
    <lineage>
        <taxon>Eukaryota</taxon>
        <taxon>Metazoa</taxon>
        <taxon>Ecdysozoa</taxon>
        <taxon>Nematoda</taxon>
        <taxon>Chromadorea</taxon>
        <taxon>Rhabditida</taxon>
        <taxon>Rhabditina</taxon>
        <taxon>Rhabditomorpha</taxon>
        <taxon>Strongyloidea</taxon>
        <taxon>Metastrongylidae</taxon>
        <taxon>Dictyocaulus</taxon>
    </lineage>
</organism>
<dbReference type="InterPro" id="IPR032675">
    <property type="entry name" value="LRR_dom_sf"/>
</dbReference>
<accession>A0A0D8XRK3</accession>